<dbReference type="OrthoDB" id="2290255at2759"/>
<feature type="compositionally biased region" description="Gly residues" evidence="1">
    <location>
        <begin position="34"/>
        <end position="55"/>
    </location>
</feature>
<evidence type="ECO:0000256" key="1">
    <source>
        <dbReference type="SAM" id="MobiDB-lite"/>
    </source>
</evidence>
<evidence type="ECO:0000259" key="2">
    <source>
        <dbReference type="Pfam" id="PF24845"/>
    </source>
</evidence>
<dbReference type="GeneID" id="54581460"/>
<proteinExistence type="predicted"/>
<feature type="region of interest" description="Disordered" evidence="1">
    <location>
        <begin position="1"/>
        <end position="134"/>
    </location>
</feature>
<dbReference type="EMBL" id="ML987191">
    <property type="protein sequence ID" value="KAF2253295.1"/>
    <property type="molecule type" value="Genomic_DNA"/>
</dbReference>
<evidence type="ECO:0000313" key="3">
    <source>
        <dbReference type="EMBL" id="KAF2253295.1"/>
    </source>
</evidence>
<reference evidence="3" key="1">
    <citation type="journal article" date="2020" name="Stud. Mycol.">
        <title>101 Dothideomycetes genomes: a test case for predicting lifestyles and emergence of pathogens.</title>
        <authorList>
            <person name="Haridas S."/>
            <person name="Albert R."/>
            <person name="Binder M."/>
            <person name="Bloem J."/>
            <person name="Labutti K."/>
            <person name="Salamov A."/>
            <person name="Andreopoulos B."/>
            <person name="Baker S."/>
            <person name="Barry K."/>
            <person name="Bills G."/>
            <person name="Bluhm B."/>
            <person name="Cannon C."/>
            <person name="Castanera R."/>
            <person name="Culley D."/>
            <person name="Daum C."/>
            <person name="Ezra D."/>
            <person name="Gonzalez J."/>
            <person name="Henrissat B."/>
            <person name="Kuo A."/>
            <person name="Liang C."/>
            <person name="Lipzen A."/>
            <person name="Lutzoni F."/>
            <person name="Magnuson J."/>
            <person name="Mondo S."/>
            <person name="Nolan M."/>
            <person name="Ohm R."/>
            <person name="Pangilinan J."/>
            <person name="Park H.-J."/>
            <person name="Ramirez L."/>
            <person name="Alfaro M."/>
            <person name="Sun H."/>
            <person name="Tritt A."/>
            <person name="Yoshinaga Y."/>
            <person name="Zwiers L.-H."/>
            <person name="Turgeon B."/>
            <person name="Goodwin S."/>
            <person name="Spatafora J."/>
            <person name="Crous P."/>
            <person name="Grigoriev I."/>
        </authorList>
    </citation>
    <scope>NUCLEOTIDE SEQUENCE</scope>
    <source>
        <strain evidence="3">CBS 122368</strain>
    </source>
</reference>
<dbReference type="Proteomes" id="UP000800094">
    <property type="component" value="Unassembled WGS sequence"/>
</dbReference>
<dbReference type="PANTHER" id="PTHR39477">
    <property type="entry name" value="CHROMOSOME 8, WHOLE GENOME SHOTGUN SEQUENCE"/>
    <property type="match status" value="1"/>
</dbReference>
<dbReference type="Pfam" id="PF24845">
    <property type="entry name" value="DUF7721"/>
    <property type="match status" value="1"/>
</dbReference>
<dbReference type="InterPro" id="IPR056138">
    <property type="entry name" value="DUF7721"/>
</dbReference>
<keyword evidence="4" id="KW-1185">Reference proteome</keyword>
<sequence>MSYDDSYGRGGGGGSYGGDERRGEGSGGARDEYYGGGSQGGDAYGGGASAGGDSYGGERRQQGGGEYGERQGGGYGGGGDSYGDRPSGGYGGSGGSYGDEPRRQEGHHGDYGGASDNFSGAAQHASSHAGDSGDSSLFSTALGMLSGKKSKLQDEGVDEDDAVTQHRKLYGGGDSGGHEQATSGNVGAAAAMQAMKMFTGGKAEDAKGGQSKFIGLAMAQAAKLFDQQSSQGKTVSCLFLSGWMDGCKRVRVKADK</sequence>
<dbReference type="PANTHER" id="PTHR39477:SF1">
    <property type="entry name" value="BETA-FLANKING PROTEIN"/>
    <property type="match status" value="1"/>
</dbReference>
<feature type="compositionally biased region" description="Basic and acidic residues" evidence="1">
    <location>
        <begin position="18"/>
        <end position="33"/>
    </location>
</feature>
<organism evidence="3 4">
    <name type="scientific">Trematosphaeria pertusa</name>
    <dbReference type="NCBI Taxonomy" id="390896"/>
    <lineage>
        <taxon>Eukaryota</taxon>
        <taxon>Fungi</taxon>
        <taxon>Dikarya</taxon>
        <taxon>Ascomycota</taxon>
        <taxon>Pezizomycotina</taxon>
        <taxon>Dothideomycetes</taxon>
        <taxon>Pleosporomycetidae</taxon>
        <taxon>Pleosporales</taxon>
        <taxon>Massarineae</taxon>
        <taxon>Trematosphaeriaceae</taxon>
        <taxon>Trematosphaeria</taxon>
    </lineage>
</organism>
<feature type="domain" description="DUF7721" evidence="2">
    <location>
        <begin position="117"/>
        <end position="201"/>
    </location>
</feature>
<accession>A0A6A6IRY4</accession>
<evidence type="ECO:0000313" key="4">
    <source>
        <dbReference type="Proteomes" id="UP000800094"/>
    </source>
</evidence>
<dbReference type="AlphaFoldDB" id="A0A6A6IRY4"/>
<dbReference type="RefSeq" id="XP_033688299.1">
    <property type="nucleotide sequence ID" value="XM_033828130.1"/>
</dbReference>
<feature type="compositionally biased region" description="Basic and acidic residues" evidence="1">
    <location>
        <begin position="99"/>
        <end position="110"/>
    </location>
</feature>
<gene>
    <name evidence="3" type="ORF">BU26DRAFT_515657</name>
</gene>
<name>A0A6A6IRY4_9PLEO</name>
<feature type="compositionally biased region" description="Low complexity" evidence="1">
    <location>
        <begin position="119"/>
        <end position="134"/>
    </location>
</feature>
<feature type="compositionally biased region" description="Gly residues" evidence="1">
    <location>
        <begin position="8"/>
        <end position="17"/>
    </location>
</feature>
<protein>
    <recommendedName>
        <fullName evidence="2">DUF7721 domain-containing protein</fullName>
    </recommendedName>
</protein>
<feature type="compositionally biased region" description="Gly residues" evidence="1">
    <location>
        <begin position="62"/>
        <end position="97"/>
    </location>
</feature>